<dbReference type="EMBL" id="JACHWS010000002">
    <property type="protein sequence ID" value="MBB3037760.1"/>
    <property type="molecule type" value="Genomic_DNA"/>
</dbReference>
<name>A0A839RMM5_9ACTN</name>
<dbReference type="Pfam" id="PF09490">
    <property type="entry name" value="CbtA"/>
    <property type="match status" value="1"/>
</dbReference>
<dbReference type="AlphaFoldDB" id="A0A839RMM5"/>
<evidence type="ECO:0000313" key="2">
    <source>
        <dbReference type="EMBL" id="MBB3037760.1"/>
    </source>
</evidence>
<protein>
    <submittedName>
        <fullName evidence="2">Putative cobalt transporter CbtA</fullName>
    </submittedName>
</protein>
<keyword evidence="1" id="KW-0472">Membrane</keyword>
<proteinExistence type="predicted"/>
<dbReference type="InterPro" id="IPR012666">
    <property type="entry name" value="CbtA_put"/>
</dbReference>
<gene>
    <name evidence="2" type="ORF">FHU29_002209</name>
</gene>
<feature type="transmembrane region" description="Helical" evidence="1">
    <location>
        <begin position="167"/>
        <end position="189"/>
    </location>
</feature>
<dbReference type="Proteomes" id="UP000567922">
    <property type="component" value="Unassembled WGS sequence"/>
</dbReference>
<feature type="transmembrane region" description="Helical" evidence="1">
    <location>
        <begin position="236"/>
        <end position="256"/>
    </location>
</feature>
<evidence type="ECO:0000313" key="3">
    <source>
        <dbReference type="Proteomes" id="UP000567922"/>
    </source>
</evidence>
<keyword evidence="3" id="KW-1185">Reference proteome</keyword>
<organism evidence="2 3">
    <name type="scientific">Hoyosella altamirensis</name>
    <dbReference type="NCBI Taxonomy" id="616997"/>
    <lineage>
        <taxon>Bacteria</taxon>
        <taxon>Bacillati</taxon>
        <taxon>Actinomycetota</taxon>
        <taxon>Actinomycetes</taxon>
        <taxon>Mycobacteriales</taxon>
        <taxon>Hoyosellaceae</taxon>
        <taxon>Hoyosella</taxon>
    </lineage>
</organism>
<keyword evidence="1" id="KW-0812">Transmembrane</keyword>
<sequence>MPLSFPAKSQGMPGVDLRTAPPVPGSFGALIGRGAIAGIAAGVLAGSVAFILGEPHIDAAIAIEEAQALGAHGADGAHSHGDDELVSRTGQKVGLFLATSLTGMALGAIFGTVAHYARRVAALSATPFILLLTLLGWLAIAVVPFGIYPANPPAVGDPDTINQRTLLWLAAVGLGIFACVAAVAVNRLLETAWQSLRVASSAALFAAIVGLGYLVLPTFDDIPGDFPAALLWDFRVASFVTTAVLWASLGIAFAVLTERAARKQRPLV</sequence>
<accession>A0A839RMM5</accession>
<keyword evidence="1" id="KW-1133">Transmembrane helix</keyword>
<feature type="transmembrane region" description="Helical" evidence="1">
    <location>
        <begin position="93"/>
        <end position="116"/>
    </location>
</feature>
<feature type="transmembrane region" description="Helical" evidence="1">
    <location>
        <begin position="196"/>
        <end position="216"/>
    </location>
</feature>
<reference evidence="2 3" key="1">
    <citation type="submission" date="2020-08" db="EMBL/GenBank/DDBJ databases">
        <title>Sequencing the genomes of 1000 actinobacteria strains.</title>
        <authorList>
            <person name="Klenk H.-P."/>
        </authorList>
    </citation>
    <scope>NUCLEOTIDE SEQUENCE [LARGE SCALE GENOMIC DNA]</scope>
    <source>
        <strain evidence="2 3">DSM 45258</strain>
    </source>
</reference>
<comment type="caution">
    <text evidence="2">The sequence shown here is derived from an EMBL/GenBank/DDBJ whole genome shotgun (WGS) entry which is preliminary data.</text>
</comment>
<feature type="transmembrane region" description="Helical" evidence="1">
    <location>
        <begin position="128"/>
        <end position="147"/>
    </location>
</feature>
<evidence type="ECO:0000256" key="1">
    <source>
        <dbReference type="SAM" id="Phobius"/>
    </source>
</evidence>